<protein>
    <recommendedName>
        <fullName evidence="4">Helix-turn-helix protein</fullName>
    </recommendedName>
</protein>
<dbReference type="OrthoDB" id="3213425at2"/>
<dbReference type="Proteomes" id="UP000294911">
    <property type="component" value="Unassembled WGS sequence"/>
</dbReference>
<feature type="region of interest" description="Disordered" evidence="1">
    <location>
        <begin position="81"/>
        <end position="101"/>
    </location>
</feature>
<dbReference type="InterPro" id="IPR001387">
    <property type="entry name" value="Cro/C1-type_HTH"/>
</dbReference>
<evidence type="ECO:0008006" key="4">
    <source>
        <dbReference type="Google" id="ProtNLM"/>
    </source>
</evidence>
<dbReference type="GO" id="GO:0003677">
    <property type="term" value="F:DNA binding"/>
    <property type="evidence" value="ECO:0007669"/>
    <property type="project" value="InterPro"/>
</dbReference>
<dbReference type="CDD" id="cd00093">
    <property type="entry name" value="HTH_XRE"/>
    <property type="match status" value="1"/>
</dbReference>
<gene>
    <name evidence="2" type="ORF">EV191_101877</name>
</gene>
<dbReference type="AlphaFoldDB" id="A0A4R2R5A9"/>
<dbReference type="EMBL" id="SLXQ01000001">
    <property type="protein sequence ID" value="TCP56928.1"/>
    <property type="molecule type" value="Genomic_DNA"/>
</dbReference>
<dbReference type="Gene3D" id="1.10.260.40">
    <property type="entry name" value="lambda repressor-like DNA-binding domains"/>
    <property type="match status" value="1"/>
</dbReference>
<evidence type="ECO:0000313" key="2">
    <source>
        <dbReference type="EMBL" id="TCP56928.1"/>
    </source>
</evidence>
<reference evidence="2 3" key="1">
    <citation type="submission" date="2019-03" db="EMBL/GenBank/DDBJ databases">
        <title>Genomic Encyclopedia of Type Strains, Phase IV (KMG-IV): sequencing the most valuable type-strain genomes for metagenomic binning, comparative biology and taxonomic classification.</title>
        <authorList>
            <person name="Goeker M."/>
        </authorList>
    </citation>
    <scope>NUCLEOTIDE SEQUENCE [LARGE SCALE GENOMIC DNA]</scope>
    <source>
        <strain evidence="2 3">DSM 45765</strain>
    </source>
</reference>
<accession>A0A4R2R5A9</accession>
<evidence type="ECO:0000256" key="1">
    <source>
        <dbReference type="SAM" id="MobiDB-lite"/>
    </source>
</evidence>
<organism evidence="2 3">
    <name type="scientific">Tamaricihabitans halophyticus</name>
    <dbReference type="NCBI Taxonomy" id="1262583"/>
    <lineage>
        <taxon>Bacteria</taxon>
        <taxon>Bacillati</taxon>
        <taxon>Actinomycetota</taxon>
        <taxon>Actinomycetes</taxon>
        <taxon>Pseudonocardiales</taxon>
        <taxon>Pseudonocardiaceae</taxon>
        <taxon>Tamaricihabitans</taxon>
    </lineage>
</organism>
<dbReference type="RefSeq" id="WP_132875463.1">
    <property type="nucleotide sequence ID" value="NZ_SLXQ01000001.1"/>
</dbReference>
<name>A0A4R2R5A9_9PSEU</name>
<sequence length="261" mass="29117">MDGLTIGPLLRQLRTASNRSQREQTDLLSRLAGRPVTRNEVSRWENETRLLTPYWQEHHAASYDVPLEQLRDAVTRTKVRRRAARQHDPTQKRGFLGPTNGIVIPAPPEPLSDRRVGHADLIRLRERTARLRRLDNFMGGADTYDMYLAEMERTKQLLTLGNYVAELGPSVKALLAEQAQLAGWSAFDAGQHAIAYRHYMTSFSAAEEANDSVLAGNALALVAYQKTATATDGVETASASYDRARKGATPRVRALLLQRLA</sequence>
<keyword evidence="3" id="KW-1185">Reference proteome</keyword>
<comment type="caution">
    <text evidence="2">The sequence shown here is derived from an EMBL/GenBank/DDBJ whole genome shotgun (WGS) entry which is preliminary data.</text>
</comment>
<proteinExistence type="predicted"/>
<dbReference type="InterPro" id="IPR010982">
    <property type="entry name" value="Lambda_DNA-bd_dom_sf"/>
</dbReference>
<evidence type="ECO:0000313" key="3">
    <source>
        <dbReference type="Proteomes" id="UP000294911"/>
    </source>
</evidence>